<feature type="region of interest" description="Disordered" evidence="1">
    <location>
        <begin position="1"/>
        <end position="27"/>
    </location>
</feature>
<evidence type="ECO:0000256" key="1">
    <source>
        <dbReference type="SAM" id="MobiDB-lite"/>
    </source>
</evidence>
<feature type="compositionally biased region" description="Basic and acidic residues" evidence="1">
    <location>
        <begin position="7"/>
        <end position="19"/>
    </location>
</feature>
<dbReference type="EMBL" id="GGEC01083575">
    <property type="protein sequence ID" value="MBX64059.1"/>
    <property type="molecule type" value="Transcribed_RNA"/>
</dbReference>
<name>A0A2P2QAW7_RHIMU</name>
<accession>A0A2P2QAW7</accession>
<sequence length="72" mass="7462">MGNGLMEETRLSQKDDHGGKGRKRGFGELGGEEELVKVVELVKHFGLNEDAGDDGDRLGVALVVVVGGGAVG</sequence>
<organism evidence="2">
    <name type="scientific">Rhizophora mucronata</name>
    <name type="common">Asiatic mangrove</name>
    <dbReference type="NCBI Taxonomy" id="61149"/>
    <lineage>
        <taxon>Eukaryota</taxon>
        <taxon>Viridiplantae</taxon>
        <taxon>Streptophyta</taxon>
        <taxon>Embryophyta</taxon>
        <taxon>Tracheophyta</taxon>
        <taxon>Spermatophyta</taxon>
        <taxon>Magnoliopsida</taxon>
        <taxon>eudicotyledons</taxon>
        <taxon>Gunneridae</taxon>
        <taxon>Pentapetalae</taxon>
        <taxon>rosids</taxon>
        <taxon>fabids</taxon>
        <taxon>Malpighiales</taxon>
        <taxon>Rhizophoraceae</taxon>
        <taxon>Rhizophora</taxon>
    </lineage>
</organism>
<reference evidence="2" key="1">
    <citation type="submission" date="2018-02" db="EMBL/GenBank/DDBJ databases">
        <title>Rhizophora mucronata_Transcriptome.</title>
        <authorList>
            <person name="Meera S.P."/>
            <person name="Sreeshan A."/>
            <person name="Augustine A."/>
        </authorList>
    </citation>
    <scope>NUCLEOTIDE SEQUENCE</scope>
    <source>
        <tissue evidence="2">Leaf</tissue>
    </source>
</reference>
<dbReference type="AlphaFoldDB" id="A0A2P2QAW7"/>
<proteinExistence type="predicted"/>
<evidence type="ECO:0000313" key="2">
    <source>
        <dbReference type="EMBL" id="MBX64059.1"/>
    </source>
</evidence>
<protein>
    <submittedName>
        <fullName evidence="2">Uncharacterized protein</fullName>
    </submittedName>
</protein>